<dbReference type="AlphaFoldDB" id="A0A832APU9"/>
<organism evidence="2">
    <name type="scientific">Ignisphaera aggregans</name>
    <dbReference type="NCBI Taxonomy" id="334771"/>
    <lineage>
        <taxon>Archaea</taxon>
        <taxon>Thermoproteota</taxon>
        <taxon>Thermoprotei</taxon>
        <taxon>Desulfurococcales</taxon>
        <taxon>Desulfurococcaceae</taxon>
        <taxon>Ignisphaera</taxon>
    </lineage>
</organism>
<name>A0A832APU9_9CREN</name>
<keyword evidence="1" id="KW-0812">Transmembrane</keyword>
<feature type="transmembrane region" description="Helical" evidence="1">
    <location>
        <begin position="44"/>
        <end position="68"/>
    </location>
</feature>
<dbReference type="PANTHER" id="PTHR34703">
    <property type="entry name" value="ANTIPORTER SUBUNIT MNHG2-RELATED"/>
    <property type="match status" value="1"/>
</dbReference>
<proteinExistence type="predicted"/>
<dbReference type="PANTHER" id="PTHR34703:SF1">
    <property type="entry name" value="ANTIPORTER SUBUNIT MNHG2-RELATED"/>
    <property type="match status" value="1"/>
</dbReference>
<evidence type="ECO:0000256" key="1">
    <source>
        <dbReference type="SAM" id="Phobius"/>
    </source>
</evidence>
<sequence length="127" mass="13506">MQETLNLILVIIGQIMVAIGLLCDIIAAILMIRFPNFYVRLHALTIGSIGGAVVPMIGAGLIALGSPFLGDHRWYLAGGAFVAAFFTFILGGAGTHAISRAAYRSKTVVLDPCYVDHLAEDKGEKTC</sequence>
<feature type="transmembrane region" description="Helical" evidence="1">
    <location>
        <begin position="6"/>
        <end position="32"/>
    </location>
</feature>
<dbReference type="GO" id="GO:0015385">
    <property type="term" value="F:sodium:proton antiporter activity"/>
    <property type="evidence" value="ECO:0007669"/>
    <property type="project" value="TreeGrafter"/>
</dbReference>
<feature type="transmembrane region" description="Helical" evidence="1">
    <location>
        <begin position="74"/>
        <end position="98"/>
    </location>
</feature>
<dbReference type="EMBL" id="DTAU01000126">
    <property type="protein sequence ID" value="HFQ79308.1"/>
    <property type="molecule type" value="Genomic_DNA"/>
</dbReference>
<dbReference type="Pfam" id="PF03334">
    <property type="entry name" value="PhaG_MnhG_YufB"/>
    <property type="match status" value="1"/>
</dbReference>
<evidence type="ECO:0000313" key="2">
    <source>
        <dbReference type="EMBL" id="HFQ79308.1"/>
    </source>
</evidence>
<accession>A0A832APU9</accession>
<gene>
    <name evidence="2" type="ORF">ENT99_06365</name>
</gene>
<reference evidence="2" key="1">
    <citation type="journal article" date="2020" name="mSystems">
        <title>Genome- and Community-Level Interaction Insights into Carbon Utilization and Element Cycling Functions of Hydrothermarchaeota in Hydrothermal Sediment.</title>
        <authorList>
            <person name="Zhou Z."/>
            <person name="Liu Y."/>
            <person name="Xu W."/>
            <person name="Pan J."/>
            <person name="Luo Z.H."/>
            <person name="Li M."/>
        </authorList>
    </citation>
    <scope>NUCLEOTIDE SEQUENCE</scope>
    <source>
        <strain evidence="2">SpSt-629</strain>
    </source>
</reference>
<dbReference type="InterPro" id="IPR005133">
    <property type="entry name" value="PhaG_MnhG_YufB"/>
</dbReference>
<comment type="caution">
    <text evidence="2">The sequence shown here is derived from an EMBL/GenBank/DDBJ whole genome shotgun (WGS) entry which is preliminary data.</text>
</comment>
<keyword evidence="1" id="KW-0472">Membrane</keyword>
<protein>
    <submittedName>
        <fullName evidence="2">Cation:proton antiporter</fullName>
    </submittedName>
</protein>
<keyword evidence="1" id="KW-1133">Transmembrane helix</keyword>